<dbReference type="RefSeq" id="WP_171227021.1">
    <property type="nucleotide sequence ID" value="NZ_CP053085.1"/>
</dbReference>
<sequence length="175" mass="19202">MSVHDDTASPVTTAALRRLDAFVGTWQSVGTFYSDDPGEDAPADAPANTGTTGSADRMLATDRYVWLPGGAFLAHHWDAKMPDGRTQGVELIGYEADRQVYSMHAFDSHGSRTTMHATVDADAWTFEGDDLRFTGHFQDDGATFRGRWLRRAGDSATWVPWMELTLTRDASSPDA</sequence>
<dbReference type="Proteomes" id="UP000500938">
    <property type="component" value="Chromosome"/>
</dbReference>
<evidence type="ECO:0000256" key="1">
    <source>
        <dbReference type="SAM" id="MobiDB-lite"/>
    </source>
</evidence>
<organism evidence="2 3">
    <name type="scientific">Gemmatimonas groenlandica</name>
    <dbReference type="NCBI Taxonomy" id="2732249"/>
    <lineage>
        <taxon>Bacteria</taxon>
        <taxon>Pseudomonadati</taxon>
        <taxon>Gemmatimonadota</taxon>
        <taxon>Gemmatimonadia</taxon>
        <taxon>Gemmatimonadales</taxon>
        <taxon>Gemmatimonadaceae</taxon>
        <taxon>Gemmatimonas</taxon>
    </lineage>
</organism>
<feature type="region of interest" description="Disordered" evidence="1">
    <location>
        <begin position="33"/>
        <end position="54"/>
    </location>
</feature>
<protein>
    <submittedName>
        <fullName evidence="2">DUF1579 family protein</fullName>
    </submittedName>
</protein>
<reference evidence="2 3" key="1">
    <citation type="submission" date="2020-05" db="EMBL/GenBank/DDBJ databases">
        <title>Complete genome sequence of Gemmatimonas greenlandica TET16.</title>
        <authorList>
            <person name="Zeng Y."/>
        </authorList>
    </citation>
    <scope>NUCLEOTIDE SEQUENCE [LARGE SCALE GENOMIC DNA]</scope>
    <source>
        <strain evidence="2 3">TET16</strain>
    </source>
</reference>
<name>A0A6M4IVQ3_9BACT</name>
<keyword evidence="3" id="KW-1185">Reference proteome</keyword>
<gene>
    <name evidence="2" type="ORF">HKW67_19730</name>
</gene>
<proteinExistence type="predicted"/>
<dbReference type="AlphaFoldDB" id="A0A6M4IVQ3"/>
<dbReference type="Pfam" id="PF07617">
    <property type="entry name" value="DUF1579"/>
    <property type="match status" value="1"/>
</dbReference>
<dbReference type="KEGG" id="ggr:HKW67_19730"/>
<accession>A0A6M4IVQ3</accession>
<evidence type="ECO:0000313" key="2">
    <source>
        <dbReference type="EMBL" id="QJR37586.1"/>
    </source>
</evidence>
<evidence type="ECO:0000313" key="3">
    <source>
        <dbReference type="Proteomes" id="UP000500938"/>
    </source>
</evidence>
<dbReference type="InterPro" id="IPR011473">
    <property type="entry name" value="DUF1579"/>
</dbReference>
<dbReference type="EMBL" id="CP053085">
    <property type="protein sequence ID" value="QJR37586.1"/>
    <property type="molecule type" value="Genomic_DNA"/>
</dbReference>